<dbReference type="InterPro" id="IPR001907">
    <property type="entry name" value="ClpP"/>
</dbReference>
<evidence type="ECO:0000256" key="6">
    <source>
        <dbReference type="RuleBase" id="RU003567"/>
    </source>
</evidence>
<evidence type="ECO:0000256" key="4">
    <source>
        <dbReference type="ARBA" id="ARBA00022801"/>
    </source>
</evidence>
<evidence type="ECO:0000256" key="2">
    <source>
        <dbReference type="ARBA" id="ARBA00022490"/>
    </source>
</evidence>
<dbReference type="CDD" id="cd07016">
    <property type="entry name" value="S14_ClpP_1"/>
    <property type="match status" value="1"/>
</dbReference>
<dbReference type="Proteomes" id="UP001597420">
    <property type="component" value="Unassembled WGS sequence"/>
</dbReference>
<dbReference type="InterPro" id="IPR023562">
    <property type="entry name" value="ClpP/TepA"/>
</dbReference>
<keyword evidence="2" id="KW-0963">Cytoplasm</keyword>
<evidence type="ECO:0000313" key="7">
    <source>
        <dbReference type="EMBL" id="MFD1806203.1"/>
    </source>
</evidence>
<dbReference type="PRINTS" id="PR00127">
    <property type="entry name" value="CLPPROTEASEP"/>
</dbReference>
<comment type="caution">
    <text evidence="7">The sequence shown here is derived from an EMBL/GenBank/DDBJ whole genome shotgun (WGS) entry which is preliminary data.</text>
</comment>
<evidence type="ECO:0000256" key="3">
    <source>
        <dbReference type="ARBA" id="ARBA00022670"/>
    </source>
</evidence>
<name>A0ABW4NUX0_9PAST</name>
<keyword evidence="5" id="KW-0720">Serine protease</keyword>
<dbReference type="PANTHER" id="PTHR10381:SF70">
    <property type="entry name" value="ATP-DEPENDENT CLP PROTEASE PROTEOLYTIC SUBUNIT"/>
    <property type="match status" value="1"/>
</dbReference>
<comment type="similarity">
    <text evidence="1 6">Belongs to the peptidase S14 family.</text>
</comment>
<keyword evidence="8" id="KW-1185">Reference proteome</keyword>
<evidence type="ECO:0000256" key="1">
    <source>
        <dbReference type="ARBA" id="ARBA00007039"/>
    </source>
</evidence>
<protein>
    <recommendedName>
        <fullName evidence="6">ATP-dependent Clp protease proteolytic subunit</fullName>
    </recommendedName>
</protein>
<dbReference type="NCBIfam" id="NF045540">
    <property type="entry name" value="scaf_prot_MCP1"/>
    <property type="match status" value="1"/>
</dbReference>
<reference evidence="8" key="1">
    <citation type="journal article" date="2019" name="Int. J. Syst. Evol. Microbiol.">
        <title>The Global Catalogue of Microorganisms (GCM) 10K type strain sequencing project: providing services to taxonomists for standard genome sequencing and annotation.</title>
        <authorList>
            <consortium name="The Broad Institute Genomics Platform"/>
            <consortium name="The Broad Institute Genome Sequencing Center for Infectious Disease"/>
            <person name="Wu L."/>
            <person name="Ma J."/>
        </authorList>
    </citation>
    <scope>NUCLEOTIDE SEQUENCE [LARGE SCALE GENOMIC DNA]</scope>
    <source>
        <strain evidence="8">CCM 7950</strain>
    </source>
</reference>
<gene>
    <name evidence="7" type="ORF">ACFSAV_07465</name>
</gene>
<sequence length="676" mass="72890">MKKKTAMALTVTMAAASVQMNNDTQSWFSIKAGANDTAEISIYDEIGGWGISAKAFAKQLKDLGNVKKINLHIHSPGGSVFDGMAIFNLLNNHTAKKIVYIDGLAASMASVIAMVGDVVIMPENAMMMIHKPWGIQGGDAEDMRKYADLLDKIEETLISAYTKKTGKSAEELAEMLAEETWLNGKECVEHGFADQFVEPVKAMATLNSKRLEEFSNMPKAVKEMLFSPKAQTTQQAQAQPAQAQPAVVNTQPEKVVVDNSAEIKAQAEKRIADIKSVFAPFSDQQDLLIECLSDVNITAEQAKDKLLAKLGANTTPSANGGYVDNGNIVGDSVKNSLLARAGKAEIEKDNAYNGMTLRELARASIADRGVSISGMNAMSIVGLAFTHSSSDFGSILLDVAHKSVLEGWAVATDNFDKFTTKGSVSDFRKHNRVGLTEFGSLPVVSEGEEYTYGTIGDKQVAVAIATYGKLFSITRQAIINDDMSMLTRIPFLMGKSARATVAKLVYNLITSNGKWQDGKVLFSADRKNLLTGSGTKMDVTTIDKAIQLMNGHLDGDKQPLLIEPEFLLAPTSLATKAKQIVGSTSVEGAETNSGIINPINNFAEVIKSQHLQVADALSWYLINSQAIEVNYLDGADQPYLEQQDGFTVDGVVSKVRIDAGVDVIDPRGIVKVTNQG</sequence>
<dbReference type="GO" id="GO:0016787">
    <property type="term" value="F:hydrolase activity"/>
    <property type="evidence" value="ECO:0007669"/>
    <property type="project" value="UniProtKB-KW"/>
</dbReference>
<organism evidence="7 8">
    <name type="scientific">Pasteurella oralis</name>
    <dbReference type="NCBI Taxonomy" id="1071947"/>
    <lineage>
        <taxon>Bacteria</taxon>
        <taxon>Pseudomonadati</taxon>
        <taxon>Pseudomonadota</taxon>
        <taxon>Gammaproteobacteria</taxon>
        <taxon>Pasteurellales</taxon>
        <taxon>Pasteurellaceae</taxon>
        <taxon>Pasteurella</taxon>
    </lineage>
</organism>
<keyword evidence="3" id="KW-0645">Protease</keyword>
<dbReference type="NCBIfam" id="NF045542">
    <property type="entry name" value="Clp_rel_HeadMat"/>
    <property type="match status" value="1"/>
</dbReference>
<dbReference type="RefSeq" id="WP_379097999.1">
    <property type="nucleotide sequence ID" value="NZ_JBHUFP010000009.1"/>
</dbReference>
<dbReference type="Pfam" id="PF25209">
    <property type="entry name" value="Phage_capsid_4"/>
    <property type="match status" value="1"/>
</dbReference>
<keyword evidence="4 7" id="KW-0378">Hydrolase</keyword>
<accession>A0ABW4NUX0</accession>
<dbReference type="SUPFAM" id="SSF52096">
    <property type="entry name" value="ClpP/crotonase"/>
    <property type="match status" value="1"/>
</dbReference>
<dbReference type="Pfam" id="PF00574">
    <property type="entry name" value="CLP_protease"/>
    <property type="match status" value="1"/>
</dbReference>
<dbReference type="Gene3D" id="3.90.226.10">
    <property type="entry name" value="2-enoyl-CoA Hydratase, Chain A, domain 1"/>
    <property type="match status" value="1"/>
</dbReference>
<proteinExistence type="inferred from homology"/>
<dbReference type="InterPro" id="IPR029045">
    <property type="entry name" value="ClpP/crotonase-like_dom_sf"/>
</dbReference>
<dbReference type="PANTHER" id="PTHR10381">
    <property type="entry name" value="ATP-DEPENDENT CLP PROTEASE PROTEOLYTIC SUBUNIT"/>
    <property type="match status" value="1"/>
</dbReference>
<evidence type="ECO:0000256" key="5">
    <source>
        <dbReference type="ARBA" id="ARBA00022825"/>
    </source>
</evidence>
<evidence type="ECO:0000313" key="8">
    <source>
        <dbReference type="Proteomes" id="UP001597420"/>
    </source>
</evidence>
<dbReference type="EMBL" id="JBHUFP010000009">
    <property type="protein sequence ID" value="MFD1806203.1"/>
    <property type="molecule type" value="Genomic_DNA"/>
</dbReference>